<sequence length="39" mass="4779">MMNKHSKKYHPKRDDIFLMNQWVFVFVENKNTTPLITII</sequence>
<reference evidence="1" key="2">
    <citation type="journal article" date="2015" name="Fish Shellfish Immunol.">
        <title>Early steps in the European eel (Anguilla anguilla)-Vibrio vulnificus interaction in the gills: Role of the RtxA13 toxin.</title>
        <authorList>
            <person name="Callol A."/>
            <person name="Pajuelo D."/>
            <person name="Ebbesson L."/>
            <person name="Teles M."/>
            <person name="MacKenzie S."/>
            <person name="Amaro C."/>
        </authorList>
    </citation>
    <scope>NUCLEOTIDE SEQUENCE</scope>
</reference>
<protein>
    <submittedName>
        <fullName evidence="1">Uncharacterized protein</fullName>
    </submittedName>
</protein>
<accession>A0A0E9TG38</accession>
<dbReference type="AlphaFoldDB" id="A0A0E9TG38"/>
<proteinExistence type="predicted"/>
<evidence type="ECO:0000313" key="1">
    <source>
        <dbReference type="EMBL" id="JAH52644.1"/>
    </source>
</evidence>
<name>A0A0E9TG38_ANGAN</name>
<reference evidence="1" key="1">
    <citation type="submission" date="2014-11" db="EMBL/GenBank/DDBJ databases">
        <authorList>
            <person name="Amaro Gonzalez C."/>
        </authorList>
    </citation>
    <scope>NUCLEOTIDE SEQUENCE</scope>
</reference>
<dbReference type="EMBL" id="GBXM01055933">
    <property type="protein sequence ID" value="JAH52644.1"/>
    <property type="molecule type" value="Transcribed_RNA"/>
</dbReference>
<organism evidence="1">
    <name type="scientific">Anguilla anguilla</name>
    <name type="common">European freshwater eel</name>
    <name type="synonym">Muraena anguilla</name>
    <dbReference type="NCBI Taxonomy" id="7936"/>
    <lineage>
        <taxon>Eukaryota</taxon>
        <taxon>Metazoa</taxon>
        <taxon>Chordata</taxon>
        <taxon>Craniata</taxon>
        <taxon>Vertebrata</taxon>
        <taxon>Euteleostomi</taxon>
        <taxon>Actinopterygii</taxon>
        <taxon>Neopterygii</taxon>
        <taxon>Teleostei</taxon>
        <taxon>Anguilliformes</taxon>
        <taxon>Anguillidae</taxon>
        <taxon>Anguilla</taxon>
    </lineage>
</organism>